<dbReference type="CDD" id="cd03255">
    <property type="entry name" value="ABC_MJ0796_LolCDE_FtsE"/>
    <property type="match status" value="1"/>
</dbReference>
<feature type="domain" description="ABC transporter" evidence="4">
    <location>
        <begin position="6"/>
        <end position="245"/>
    </location>
</feature>
<dbReference type="AlphaFoldDB" id="A0A3S4DPG8"/>
<dbReference type="RefSeq" id="WP_128493970.1">
    <property type="nucleotide sequence ID" value="NZ_RZNB01000001.1"/>
</dbReference>
<protein>
    <submittedName>
        <fullName evidence="5">ABC transporter ATP-binding protein</fullName>
    </submittedName>
</protein>
<comment type="caution">
    <text evidence="5">The sequence shown here is derived from an EMBL/GenBank/DDBJ whole genome shotgun (WGS) entry which is preliminary data.</text>
</comment>
<evidence type="ECO:0000256" key="2">
    <source>
        <dbReference type="ARBA" id="ARBA00022741"/>
    </source>
</evidence>
<dbReference type="Gene3D" id="3.40.50.300">
    <property type="entry name" value="P-loop containing nucleotide triphosphate hydrolases"/>
    <property type="match status" value="1"/>
</dbReference>
<sequence length="276" mass="28030">MNTPLLHASSLVLRYGSTTALAGVDLVIQEGESVAIMGASGSGKTSLLHCLSGILRPDGGFVRFAGPTGTVDLSTLSDGERSRLRREAFGFVFQQGLLVPELTAVENAALPLLLSGYPRADAEARAAAWLAALGLRGLEARRIGELSGGQAQRVAIARAQVGGATLIFADEPTGALDSATSVDVMDALLRSTTGQGHTLVVVTHDEKVAARCSRIVRLTDGQVVSDSAGAASSRSTVPAPGAFAGPAAASTTTTAIAHVPTTDGPAFGGAGWESGR</sequence>
<dbReference type="SMART" id="SM00382">
    <property type="entry name" value="AAA"/>
    <property type="match status" value="1"/>
</dbReference>
<proteinExistence type="predicted"/>
<dbReference type="GO" id="GO:0005886">
    <property type="term" value="C:plasma membrane"/>
    <property type="evidence" value="ECO:0007669"/>
    <property type="project" value="TreeGrafter"/>
</dbReference>
<dbReference type="InterPro" id="IPR027417">
    <property type="entry name" value="P-loop_NTPase"/>
</dbReference>
<evidence type="ECO:0000256" key="3">
    <source>
        <dbReference type="ARBA" id="ARBA00022840"/>
    </source>
</evidence>
<evidence type="ECO:0000259" key="4">
    <source>
        <dbReference type="PROSITE" id="PS50893"/>
    </source>
</evidence>
<keyword evidence="1" id="KW-0813">Transport</keyword>
<name>A0A3S4DPG8_9MICO</name>
<dbReference type="InterPro" id="IPR015854">
    <property type="entry name" value="ABC_transpr_LolD-like"/>
</dbReference>
<keyword evidence="3 5" id="KW-0067">ATP-binding</keyword>
<dbReference type="Pfam" id="PF00005">
    <property type="entry name" value="ABC_tran"/>
    <property type="match status" value="1"/>
</dbReference>
<keyword evidence="2" id="KW-0547">Nucleotide-binding</keyword>
<dbReference type="PANTHER" id="PTHR24220:SF685">
    <property type="entry name" value="ABC TRANSPORTER RELATED"/>
    <property type="match status" value="1"/>
</dbReference>
<dbReference type="GO" id="GO:0022857">
    <property type="term" value="F:transmembrane transporter activity"/>
    <property type="evidence" value="ECO:0007669"/>
    <property type="project" value="TreeGrafter"/>
</dbReference>
<dbReference type="SUPFAM" id="SSF52540">
    <property type="entry name" value="P-loop containing nucleoside triphosphate hydrolases"/>
    <property type="match status" value="1"/>
</dbReference>
<dbReference type="InterPro" id="IPR017911">
    <property type="entry name" value="MacB-like_ATP-bd"/>
</dbReference>
<dbReference type="PANTHER" id="PTHR24220">
    <property type="entry name" value="IMPORT ATP-BINDING PROTEIN"/>
    <property type="match status" value="1"/>
</dbReference>
<evidence type="ECO:0000313" key="6">
    <source>
        <dbReference type="Proteomes" id="UP000288547"/>
    </source>
</evidence>
<gene>
    <name evidence="5" type="ORF">ELQ90_04180</name>
</gene>
<dbReference type="GO" id="GO:0005524">
    <property type="term" value="F:ATP binding"/>
    <property type="evidence" value="ECO:0007669"/>
    <property type="project" value="UniProtKB-KW"/>
</dbReference>
<dbReference type="OrthoDB" id="9802264at2"/>
<organism evidence="5 6">
    <name type="scientific">Labedella phragmitis</name>
    <dbReference type="NCBI Taxonomy" id="2498849"/>
    <lineage>
        <taxon>Bacteria</taxon>
        <taxon>Bacillati</taxon>
        <taxon>Actinomycetota</taxon>
        <taxon>Actinomycetes</taxon>
        <taxon>Micrococcales</taxon>
        <taxon>Microbacteriaceae</taxon>
        <taxon>Labedella</taxon>
    </lineage>
</organism>
<dbReference type="PROSITE" id="PS50893">
    <property type="entry name" value="ABC_TRANSPORTER_2"/>
    <property type="match status" value="1"/>
</dbReference>
<reference evidence="5 6" key="1">
    <citation type="submission" date="2018-12" db="EMBL/GenBank/DDBJ databases">
        <authorList>
            <person name="Li F."/>
        </authorList>
    </citation>
    <scope>NUCLEOTIDE SEQUENCE [LARGE SCALE GENOMIC DNA]</scope>
    <source>
        <strain evidence="5 6">11W25H-1</strain>
    </source>
</reference>
<evidence type="ECO:0000256" key="1">
    <source>
        <dbReference type="ARBA" id="ARBA00022448"/>
    </source>
</evidence>
<dbReference type="Proteomes" id="UP000288547">
    <property type="component" value="Unassembled WGS sequence"/>
</dbReference>
<evidence type="ECO:0000313" key="5">
    <source>
        <dbReference type="EMBL" id="RWZ53127.1"/>
    </source>
</evidence>
<dbReference type="EMBL" id="RZNB01000001">
    <property type="protein sequence ID" value="RWZ53127.1"/>
    <property type="molecule type" value="Genomic_DNA"/>
</dbReference>
<dbReference type="InterPro" id="IPR003439">
    <property type="entry name" value="ABC_transporter-like_ATP-bd"/>
</dbReference>
<accession>A0A3S4DPG8</accession>
<dbReference type="GO" id="GO:0016887">
    <property type="term" value="F:ATP hydrolysis activity"/>
    <property type="evidence" value="ECO:0007669"/>
    <property type="project" value="InterPro"/>
</dbReference>
<keyword evidence="6" id="KW-1185">Reference proteome</keyword>
<dbReference type="InterPro" id="IPR003593">
    <property type="entry name" value="AAA+_ATPase"/>
</dbReference>